<evidence type="ECO:0000256" key="6">
    <source>
        <dbReference type="HAMAP-Rule" id="MF_01877"/>
    </source>
</evidence>
<accession>A0A937HVE4</accession>
<dbReference type="InterPro" id="IPR035996">
    <property type="entry name" value="4pyrrol_Methylase_sf"/>
</dbReference>
<dbReference type="EC" id="2.1.1.198" evidence="6"/>
<evidence type="ECO:0000256" key="5">
    <source>
        <dbReference type="ARBA" id="ARBA00022691"/>
    </source>
</evidence>
<comment type="subcellular location">
    <subcellularLocation>
        <location evidence="6">Cytoplasm</location>
    </subcellularLocation>
</comment>
<evidence type="ECO:0000256" key="2">
    <source>
        <dbReference type="ARBA" id="ARBA00022552"/>
    </source>
</evidence>
<organism evidence="8 9">
    <name type="scientific">SAR86 cluster bacterium</name>
    <dbReference type="NCBI Taxonomy" id="2030880"/>
    <lineage>
        <taxon>Bacteria</taxon>
        <taxon>Pseudomonadati</taxon>
        <taxon>Pseudomonadota</taxon>
        <taxon>Gammaproteobacteria</taxon>
        <taxon>SAR86 cluster</taxon>
    </lineage>
</organism>
<gene>
    <name evidence="6 8" type="primary">rsmI</name>
    <name evidence="8" type="ORF">ISQ63_00115</name>
</gene>
<evidence type="ECO:0000256" key="3">
    <source>
        <dbReference type="ARBA" id="ARBA00022603"/>
    </source>
</evidence>
<dbReference type="GO" id="GO:0005737">
    <property type="term" value="C:cytoplasm"/>
    <property type="evidence" value="ECO:0007669"/>
    <property type="project" value="UniProtKB-SubCell"/>
</dbReference>
<comment type="function">
    <text evidence="6">Catalyzes the 2'-O-methylation of the ribose of cytidine 1402 (C1402) in 16S rRNA.</text>
</comment>
<keyword evidence="5 6" id="KW-0949">S-adenosyl-L-methionine</keyword>
<sequence>MTGTLYLVATPIGNLEDITLRAIRILNESSIVLAEDTRNSKKLFVAHKISSKLVSYNDFSSQTKISSIIKYLKDGKTISLISDAGTPLVSDPGHELVSQVISEKIHVASIPGPSSVISGLITSGFKNNKFIFEGFLPKKSSDLKSLLSTCNYETKTVIFFESPHRIKKTLKVMRDVLGKNRRISIAREMTKMHETILRGTIEEMNHIADVDLNLSRGEIVIVLEGSDKKKDDFDKKLDYLYASLSNDLSLKQFSKVFSKISKQSAKEIYNKYKE</sequence>
<dbReference type="InterPro" id="IPR000878">
    <property type="entry name" value="4pyrrol_Mease"/>
</dbReference>
<comment type="catalytic activity">
    <reaction evidence="6">
        <text>cytidine(1402) in 16S rRNA + S-adenosyl-L-methionine = 2'-O-methylcytidine(1402) in 16S rRNA + S-adenosyl-L-homocysteine + H(+)</text>
        <dbReference type="Rhea" id="RHEA:42924"/>
        <dbReference type="Rhea" id="RHEA-COMP:10285"/>
        <dbReference type="Rhea" id="RHEA-COMP:10286"/>
        <dbReference type="ChEBI" id="CHEBI:15378"/>
        <dbReference type="ChEBI" id="CHEBI:57856"/>
        <dbReference type="ChEBI" id="CHEBI:59789"/>
        <dbReference type="ChEBI" id="CHEBI:74495"/>
        <dbReference type="ChEBI" id="CHEBI:82748"/>
        <dbReference type="EC" id="2.1.1.198"/>
    </reaction>
</comment>
<feature type="domain" description="Tetrapyrrole methylase" evidence="7">
    <location>
        <begin position="4"/>
        <end position="204"/>
    </location>
</feature>
<protein>
    <recommendedName>
        <fullName evidence="6">Ribosomal RNA small subunit methyltransferase I</fullName>
        <ecNumber evidence="6">2.1.1.198</ecNumber>
    </recommendedName>
    <alternativeName>
        <fullName evidence="6">16S rRNA 2'-O-ribose C1402 methyltransferase</fullName>
    </alternativeName>
    <alternativeName>
        <fullName evidence="6">rRNA (cytidine-2'-O-)-methyltransferase RsmI</fullName>
    </alternativeName>
</protein>
<reference evidence="8" key="1">
    <citation type="submission" date="2020-10" db="EMBL/GenBank/DDBJ databases">
        <title>Microbiome of the Black Sea water column analyzed by genome centric metagenomics.</title>
        <authorList>
            <person name="Cabello-Yeves P.J."/>
            <person name="Callieri C."/>
            <person name="Picazo A."/>
            <person name="Mehrshad M."/>
            <person name="Haro-Moreno J.M."/>
            <person name="Roda-Garcia J."/>
            <person name="Dzembekova N."/>
            <person name="Slabakova V."/>
            <person name="Slabakova N."/>
            <person name="Moncheva S."/>
            <person name="Rodriguez-Valera F."/>
        </authorList>
    </citation>
    <scope>NUCLEOTIDE SEQUENCE</scope>
    <source>
        <strain evidence="8">BS307-5m-G49</strain>
    </source>
</reference>
<evidence type="ECO:0000259" key="7">
    <source>
        <dbReference type="Pfam" id="PF00590"/>
    </source>
</evidence>
<dbReference type="PANTHER" id="PTHR46111">
    <property type="entry name" value="RIBOSOMAL RNA SMALL SUBUNIT METHYLTRANSFERASE I"/>
    <property type="match status" value="1"/>
</dbReference>
<dbReference type="Pfam" id="PF00590">
    <property type="entry name" value="TP_methylase"/>
    <property type="match status" value="1"/>
</dbReference>
<name>A0A937HVE4_9GAMM</name>
<evidence type="ECO:0000256" key="1">
    <source>
        <dbReference type="ARBA" id="ARBA00022490"/>
    </source>
</evidence>
<proteinExistence type="inferred from homology"/>
<dbReference type="PANTHER" id="PTHR46111:SF1">
    <property type="entry name" value="RIBOSOMAL RNA SMALL SUBUNIT METHYLTRANSFERASE I"/>
    <property type="match status" value="1"/>
</dbReference>
<dbReference type="FunFam" id="3.30.950.10:FF:000002">
    <property type="entry name" value="Ribosomal RNA small subunit methyltransferase I"/>
    <property type="match status" value="1"/>
</dbReference>
<dbReference type="EMBL" id="JADHQC010000001">
    <property type="protein sequence ID" value="MBL6811270.1"/>
    <property type="molecule type" value="Genomic_DNA"/>
</dbReference>
<dbReference type="Proteomes" id="UP000744438">
    <property type="component" value="Unassembled WGS sequence"/>
</dbReference>
<dbReference type="InterPro" id="IPR008189">
    <property type="entry name" value="rRNA_ssu_MeTfrase_I"/>
</dbReference>
<keyword evidence="1 6" id="KW-0963">Cytoplasm</keyword>
<dbReference type="Gene3D" id="3.30.950.10">
    <property type="entry name" value="Methyltransferase, Cobalt-precorrin-4 Transmethylase, Domain 2"/>
    <property type="match status" value="1"/>
</dbReference>
<evidence type="ECO:0000313" key="8">
    <source>
        <dbReference type="EMBL" id="MBL6811270.1"/>
    </source>
</evidence>
<keyword evidence="3 6" id="KW-0489">Methyltransferase</keyword>
<keyword evidence="2 6" id="KW-0698">rRNA processing</keyword>
<dbReference type="NCBIfam" id="TIGR00096">
    <property type="entry name" value="16S rRNA (cytidine(1402)-2'-O)-methyltransferase"/>
    <property type="match status" value="1"/>
</dbReference>
<evidence type="ECO:0000256" key="4">
    <source>
        <dbReference type="ARBA" id="ARBA00022679"/>
    </source>
</evidence>
<dbReference type="CDD" id="cd11648">
    <property type="entry name" value="RsmI"/>
    <property type="match status" value="1"/>
</dbReference>
<comment type="caution">
    <text evidence="8">The sequence shown here is derived from an EMBL/GenBank/DDBJ whole genome shotgun (WGS) entry which is preliminary data.</text>
</comment>
<dbReference type="AlphaFoldDB" id="A0A937HVE4"/>
<evidence type="ECO:0000313" key="9">
    <source>
        <dbReference type="Proteomes" id="UP000744438"/>
    </source>
</evidence>
<dbReference type="InterPro" id="IPR018063">
    <property type="entry name" value="SAM_MeTrfase_RsmI_CS"/>
</dbReference>
<dbReference type="Gene3D" id="3.40.1010.10">
    <property type="entry name" value="Cobalt-precorrin-4 Transmethylase, Domain 1"/>
    <property type="match status" value="1"/>
</dbReference>
<dbReference type="InterPro" id="IPR014776">
    <property type="entry name" value="4pyrrole_Mease_sub2"/>
</dbReference>
<dbReference type="PROSITE" id="PS01296">
    <property type="entry name" value="RSMI"/>
    <property type="match status" value="1"/>
</dbReference>
<dbReference type="HAMAP" id="MF_01877">
    <property type="entry name" value="16SrRNA_methyltr_I"/>
    <property type="match status" value="1"/>
</dbReference>
<dbReference type="PIRSF" id="PIRSF005917">
    <property type="entry name" value="MTase_YraL"/>
    <property type="match status" value="1"/>
</dbReference>
<keyword evidence="4 6" id="KW-0808">Transferase</keyword>
<dbReference type="InterPro" id="IPR014777">
    <property type="entry name" value="4pyrrole_Mease_sub1"/>
</dbReference>
<comment type="similarity">
    <text evidence="6">Belongs to the methyltransferase superfamily. RsmI family.</text>
</comment>
<dbReference type="SUPFAM" id="SSF53790">
    <property type="entry name" value="Tetrapyrrole methylase"/>
    <property type="match status" value="1"/>
</dbReference>
<dbReference type="GO" id="GO:0070677">
    <property type="term" value="F:rRNA (cytosine-2'-O-)-methyltransferase activity"/>
    <property type="evidence" value="ECO:0007669"/>
    <property type="project" value="UniProtKB-UniRule"/>
</dbReference>